<feature type="transmembrane region" description="Helical" evidence="1">
    <location>
        <begin position="21"/>
        <end position="43"/>
    </location>
</feature>
<protein>
    <submittedName>
        <fullName evidence="2">Uncharacterized protein</fullName>
    </submittedName>
</protein>
<keyword evidence="1" id="KW-1133">Transmembrane helix</keyword>
<evidence type="ECO:0000256" key="1">
    <source>
        <dbReference type="SAM" id="Phobius"/>
    </source>
</evidence>
<name>A0A8J3CAG6_9PSEU</name>
<feature type="transmembrane region" description="Helical" evidence="1">
    <location>
        <begin position="80"/>
        <end position="99"/>
    </location>
</feature>
<sequence>METPHGPGESPAPPAPTAGRPLLPGLVLGTSAVLFVGVLLPWLHAEVRFQLPNVDIFDQRVDRFQVYESAANGLDIAEPWGWVTLLSALVAAAMAIVALGLQRSGLVTWAALPGGVAMIALLLVPLRMHEAGEHLTSVTDILGRLPGLGGKLLAVELSLAYGWYVSVISAAALLVVAFVAGRKPAPAPSPEQL</sequence>
<dbReference type="RefSeq" id="WP_189053822.1">
    <property type="nucleotide sequence ID" value="NZ_BMMK01000002.1"/>
</dbReference>
<reference evidence="2" key="2">
    <citation type="submission" date="2020-09" db="EMBL/GenBank/DDBJ databases">
        <authorList>
            <person name="Sun Q."/>
            <person name="Zhou Y."/>
        </authorList>
    </citation>
    <scope>NUCLEOTIDE SEQUENCE</scope>
    <source>
        <strain evidence="2">CGMCC 4.5737</strain>
    </source>
</reference>
<feature type="transmembrane region" description="Helical" evidence="1">
    <location>
        <begin position="106"/>
        <end position="126"/>
    </location>
</feature>
<dbReference type="EMBL" id="BMMK01000002">
    <property type="protein sequence ID" value="GGM39034.1"/>
    <property type="molecule type" value="Genomic_DNA"/>
</dbReference>
<keyword evidence="1" id="KW-0472">Membrane</keyword>
<gene>
    <name evidence="2" type="ORF">GCM10012275_07410</name>
</gene>
<proteinExistence type="predicted"/>
<comment type="caution">
    <text evidence="2">The sequence shown here is derived from an EMBL/GenBank/DDBJ whole genome shotgun (WGS) entry which is preliminary data.</text>
</comment>
<reference evidence="2" key="1">
    <citation type="journal article" date="2014" name="Int. J. Syst. Evol. Microbiol.">
        <title>Complete genome sequence of Corynebacterium casei LMG S-19264T (=DSM 44701T), isolated from a smear-ripened cheese.</title>
        <authorList>
            <consortium name="US DOE Joint Genome Institute (JGI-PGF)"/>
            <person name="Walter F."/>
            <person name="Albersmeier A."/>
            <person name="Kalinowski J."/>
            <person name="Ruckert C."/>
        </authorList>
    </citation>
    <scope>NUCLEOTIDE SEQUENCE</scope>
    <source>
        <strain evidence="2">CGMCC 4.5737</strain>
    </source>
</reference>
<evidence type="ECO:0000313" key="2">
    <source>
        <dbReference type="EMBL" id="GGM39034.1"/>
    </source>
</evidence>
<accession>A0A8J3CAG6</accession>
<keyword evidence="1" id="KW-0812">Transmembrane</keyword>
<dbReference type="AlphaFoldDB" id="A0A8J3CAG6"/>
<feature type="transmembrane region" description="Helical" evidence="1">
    <location>
        <begin position="161"/>
        <end position="180"/>
    </location>
</feature>
<dbReference type="Proteomes" id="UP000637578">
    <property type="component" value="Unassembled WGS sequence"/>
</dbReference>
<organism evidence="2 3">
    <name type="scientific">Longimycelium tulufanense</name>
    <dbReference type="NCBI Taxonomy" id="907463"/>
    <lineage>
        <taxon>Bacteria</taxon>
        <taxon>Bacillati</taxon>
        <taxon>Actinomycetota</taxon>
        <taxon>Actinomycetes</taxon>
        <taxon>Pseudonocardiales</taxon>
        <taxon>Pseudonocardiaceae</taxon>
        <taxon>Longimycelium</taxon>
    </lineage>
</organism>
<evidence type="ECO:0000313" key="3">
    <source>
        <dbReference type="Proteomes" id="UP000637578"/>
    </source>
</evidence>
<keyword evidence="3" id="KW-1185">Reference proteome</keyword>